<name>A0AAV9JKW3_9PEZI</name>
<feature type="region of interest" description="Disordered" evidence="1">
    <location>
        <begin position="425"/>
        <end position="446"/>
    </location>
</feature>
<reference evidence="2 3" key="1">
    <citation type="submission" date="2021-11" db="EMBL/GenBank/DDBJ databases">
        <title>Black yeast isolated from Biological Soil Crust.</title>
        <authorList>
            <person name="Kurbessoian T."/>
        </authorList>
    </citation>
    <scope>NUCLEOTIDE SEQUENCE [LARGE SCALE GENOMIC DNA]</scope>
    <source>
        <strain evidence="2 3">CCFEE 5522</strain>
    </source>
</reference>
<proteinExistence type="predicted"/>
<gene>
    <name evidence="2" type="ORF">LTR36_002479</name>
</gene>
<dbReference type="Proteomes" id="UP001324427">
    <property type="component" value="Unassembled WGS sequence"/>
</dbReference>
<evidence type="ECO:0000313" key="3">
    <source>
        <dbReference type="Proteomes" id="UP001324427"/>
    </source>
</evidence>
<dbReference type="AlphaFoldDB" id="A0AAV9JKW3"/>
<dbReference type="EMBL" id="JAVFHQ010000017">
    <property type="protein sequence ID" value="KAK4545915.1"/>
    <property type="molecule type" value="Genomic_DNA"/>
</dbReference>
<protein>
    <recommendedName>
        <fullName evidence="4">Arrestin C-terminal-like domain-containing protein</fullName>
    </recommendedName>
</protein>
<keyword evidence="3" id="KW-1185">Reference proteome</keyword>
<evidence type="ECO:0000256" key="1">
    <source>
        <dbReference type="SAM" id="MobiDB-lite"/>
    </source>
</evidence>
<comment type="caution">
    <text evidence="2">The sequence shown here is derived from an EMBL/GenBank/DDBJ whole genome shotgun (WGS) entry which is preliminary data.</text>
</comment>
<organism evidence="2 3">
    <name type="scientific">Oleoguttula mirabilis</name>
    <dbReference type="NCBI Taxonomy" id="1507867"/>
    <lineage>
        <taxon>Eukaryota</taxon>
        <taxon>Fungi</taxon>
        <taxon>Dikarya</taxon>
        <taxon>Ascomycota</taxon>
        <taxon>Pezizomycotina</taxon>
        <taxon>Dothideomycetes</taxon>
        <taxon>Dothideomycetidae</taxon>
        <taxon>Mycosphaerellales</taxon>
        <taxon>Teratosphaeriaceae</taxon>
        <taxon>Oleoguttula</taxon>
    </lineage>
</organism>
<evidence type="ECO:0000313" key="2">
    <source>
        <dbReference type="EMBL" id="KAK4545915.1"/>
    </source>
</evidence>
<evidence type="ECO:0008006" key="4">
    <source>
        <dbReference type="Google" id="ProtNLM"/>
    </source>
</evidence>
<accession>A0AAV9JKW3</accession>
<sequence length="446" mass="49226">MPLGEIQARVVLNHPDRTHYGPCDPVTGSVHLKYYPRRYVGPDDRVNHPEQSTLFGPLKLDLLFLGRVSGIVSEATNSGTIHRDEMLVTKTIQALHDGPFNATSYEVVRIPFRFTFPAHADPKTRVGGTVDDTGSWKCIGRKESDSDEELPPSFSMKFAGHGGLVVEYWLEPKLQMPGIDVKFQVLGSKQKIRYDQSRISQALPSGETLMSSQISTQSPDFMSEAARPQGFRGKTKAMFTSTEQAPYCFDIFCTGIPQHICLGQIFAIEVALRTSNKQLTAHVDPEVLLDLCKFELVARTSIQIDQRRASSNPATDTQVVHTMLGDPTPSGPFTKAHNYTKLVRTEPLVGVPASFAVGKLSRTYRLRVELQFRVAGQTRHARQEIPITIHPPMVRATESTEAGSSRAGAALAFDEEQLPAYEEAVAGAAPPGMDDGEPEVIRKELR</sequence>